<evidence type="ECO:0000313" key="2">
    <source>
        <dbReference type="EMBL" id="ORY06810.1"/>
    </source>
</evidence>
<dbReference type="EMBL" id="MCFE01000013">
    <property type="protein sequence ID" value="ORY06810.1"/>
    <property type="molecule type" value="Genomic_DNA"/>
</dbReference>
<dbReference type="AlphaFoldDB" id="A0A1Y1Z956"/>
<sequence>MLDRLTDLDDHELDEQAAIFLHAKKSKKDPQSRFISKGHRKNQHSDAESLVTSFEDKSGFKFRPLAEPATHAEDKRRTLKGKSSLNTFQPRELSVETSDSALNSLRARRSNESDIPTSNNSRISKKPSKAFSNLGESKRANRLFSYTSDGGDSEEEEYFVYPKHRAYRRNSPKRTSSSISLNEAVEKQTRLHSGGSGASNNPSMIHSRKSELNKVPSPRITRSEYYQQMGSTDQERRTDRYYSHQHQPSYISDTEDDIEYISQRRHDKRTGRLLTVPKGSKQREESLGPRSFRRSRQQDPAWNGESEEDEETLPLFWKMNPETKRRKR</sequence>
<protein>
    <submittedName>
        <fullName evidence="2">Uncharacterized protein</fullName>
    </submittedName>
</protein>
<accession>A0A1Y1Z956</accession>
<comment type="caution">
    <text evidence="2">The sequence shown here is derived from an EMBL/GenBank/DDBJ whole genome shotgun (WGS) entry which is preliminary data.</text>
</comment>
<dbReference type="Proteomes" id="UP000193498">
    <property type="component" value="Unassembled WGS sequence"/>
</dbReference>
<name>A0A1Y1Z956_9FUNG</name>
<gene>
    <name evidence="2" type="ORF">K493DRAFT_13046</name>
</gene>
<feature type="region of interest" description="Disordered" evidence="1">
    <location>
        <begin position="187"/>
        <end position="328"/>
    </location>
</feature>
<evidence type="ECO:0000256" key="1">
    <source>
        <dbReference type="SAM" id="MobiDB-lite"/>
    </source>
</evidence>
<dbReference type="InParanoid" id="A0A1Y1Z956"/>
<feature type="compositionally biased region" description="Polar residues" evidence="1">
    <location>
        <begin position="81"/>
        <end position="103"/>
    </location>
</feature>
<organism evidence="2 3">
    <name type="scientific">Basidiobolus meristosporus CBS 931.73</name>
    <dbReference type="NCBI Taxonomy" id="1314790"/>
    <lineage>
        <taxon>Eukaryota</taxon>
        <taxon>Fungi</taxon>
        <taxon>Fungi incertae sedis</taxon>
        <taxon>Zoopagomycota</taxon>
        <taxon>Entomophthoromycotina</taxon>
        <taxon>Basidiobolomycetes</taxon>
        <taxon>Basidiobolales</taxon>
        <taxon>Basidiobolaceae</taxon>
        <taxon>Basidiobolus</taxon>
    </lineage>
</organism>
<dbReference type="OrthoDB" id="1204at2759"/>
<proteinExistence type="predicted"/>
<evidence type="ECO:0000313" key="3">
    <source>
        <dbReference type="Proteomes" id="UP000193498"/>
    </source>
</evidence>
<feature type="region of interest" description="Disordered" evidence="1">
    <location>
        <begin position="62"/>
        <end position="138"/>
    </location>
</feature>
<feature type="region of interest" description="Disordered" evidence="1">
    <location>
        <begin position="22"/>
        <end position="50"/>
    </location>
</feature>
<reference evidence="2 3" key="1">
    <citation type="submission" date="2016-07" db="EMBL/GenBank/DDBJ databases">
        <title>Pervasive Adenine N6-methylation of Active Genes in Fungi.</title>
        <authorList>
            <consortium name="DOE Joint Genome Institute"/>
            <person name="Mondo S.J."/>
            <person name="Dannebaum R.O."/>
            <person name="Kuo R.C."/>
            <person name="Labutti K."/>
            <person name="Haridas S."/>
            <person name="Kuo A."/>
            <person name="Salamov A."/>
            <person name="Ahrendt S.R."/>
            <person name="Lipzen A."/>
            <person name="Sullivan W."/>
            <person name="Andreopoulos W.B."/>
            <person name="Clum A."/>
            <person name="Lindquist E."/>
            <person name="Daum C."/>
            <person name="Ramamoorthy G.K."/>
            <person name="Gryganskyi A."/>
            <person name="Culley D."/>
            <person name="Magnuson J.K."/>
            <person name="James T.Y."/>
            <person name="O'Malley M.A."/>
            <person name="Stajich J.E."/>
            <person name="Spatafora J.W."/>
            <person name="Visel A."/>
            <person name="Grigoriev I.V."/>
        </authorList>
    </citation>
    <scope>NUCLEOTIDE SEQUENCE [LARGE SCALE GENOMIC DNA]</scope>
    <source>
        <strain evidence="2 3">CBS 931.73</strain>
    </source>
</reference>
<feature type="compositionally biased region" description="Polar residues" evidence="1">
    <location>
        <begin position="113"/>
        <end position="122"/>
    </location>
</feature>
<keyword evidence="3" id="KW-1185">Reference proteome</keyword>
<feature type="compositionally biased region" description="Basic and acidic residues" evidence="1">
    <location>
        <begin position="233"/>
        <end position="242"/>
    </location>
</feature>